<feature type="transmembrane region" description="Helical" evidence="6">
    <location>
        <begin position="445"/>
        <end position="463"/>
    </location>
</feature>
<feature type="transmembrane region" description="Helical" evidence="6">
    <location>
        <begin position="347"/>
        <end position="369"/>
    </location>
</feature>
<keyword evidence="2" id="KW-1003">Cell membrane</keyword>
<feature type="transmembrane region" description="Helical" evidence="6">
    <location>
        <begin position="190"/>
        <end position="209"/>
    </location>
</feature>
<dbReference type="HOGENOM" id="CLU_518513_0_0_5"/>
<protein>
    <submittedName>
        <fullName evidence="7">Polysaccharide biosynthesis protein</fullName>
    </submittedName>
</protein>
<evidence type="ECO:0000256" key="5">
    <source>
        <dbReference type="ARBA" id="ARBA00023136"/>
    </source>
</evidence>
<feature type="transmembrane region" description="Helical" evidence="6">
    <location>
        <begin position="409"/>
        <end position="433"/>
    </location>
</feature>
<feature type="transmembrane region" description="Helical" evidence="6">
    <location>
        <begin position="99"/>
        <end position="122"/>
    </location>
</feature>
<feature type="transmembrane region" description="Helical" evidence="6">
    <location>
        <begin position="166"/>
        <end position="184"/>
    </location>
</feature>
<dbReference type="GO" id="GO:0005886">
    <property type="term" value="C:plasma membrane"/>
    <property type="evidence" value="ECO:0007669"/>
    <property type="project" value="UniProtKB-SubCell"/>
</dbReference>
<dbReference type="InterPro" id="IPR002797">
    <property type="entry name" value="Polysacc_synth"/>
</dbReference>
<dbReference type="PANTHER" id="PTHR30250:SF11">
    <property type="entry name" value="O-ANTIGEN TRANSPORTER-RELATED"/>
    <property type="match status" value="1"/>
</dbReference>
<dbReference type="EMBL" id="CP002865">
    <property type="protein sequence ID" value="AEI37840.1"/>
    <property type="molecule type" value="Genomic_DNA"/>
</dbReference>
<dbReference type="Pfam" id="PF01943">
    <property type="entry name" value="Polysacc_synt"/>
    <property type="match status" value="1"/>
</dbReference>
<keyword evidence="4 6" id="KW-1133">Transmembrane helix</keyword>
<dbReference type="PATRIC" id="fig|579138.3.peg.991"/>
<gene>
    <name evidence="7" type="ordered locus">Zymop_0941</name>
</gene>
<feature type="transmembrane region" description="Helical" evidence="6">
    <location>
        <begin position="134"/>
        <end position="154"/>
    </location>
</feature>
<evidence type="ECO:0000313" key="7">
    <source>
        <dbReference type="EMBL" id="AEI37840.1"/>
    </source>
</evidence>
<feature type="transmembrane region" description="Helical" evidence="6">
    <location>
        <begin position="470"/>
        <end position="490"/>
    </location>
</feature>
<evidence type="ECO:0000256" key="6">
    <source>
        <dbReference type="SAM" id="Phobius"/>
    </source>
</evidence>
<evidence type="ECO:0000256" key="3">
    <source>
        <dbReference type="ARBA" id="ARBA00022692"/>
    </source>
</evidence>
<dbReference type="Proteomes" id="UP000000491">
    <property type="component" value="Chromosome"/>
</dbReference>
<dbReference type="AlphaFoldDB" id="F8ESR5"/>
<comment type="subcellular location">
    <subcellularLocation>
        <location evidence="1">Cell membrane</location>
        <topology evidence="1">Multi-pass membrane protein</topology>
    </subcellularLocation>
</comment>
<evidence type="ECO:0000256" key="1">
    <source>
        <dbReference type="ARBA" id="ARBA00004651"/>
    </source>
</evidence>
<dbReference type="KEGG" id="zmp:Zymop_0941"/>
<dbReference type="eggNOG" id="COG2244">
    <property type="taxonomic scope" value="Bacteria"/>
</dbReference>
<evidence type="ECO:0000256" key="4">
    <source>
        <dbReference type="ARBA" id="ARBA00022989"/>
    </source>
</evidence>
<dbReference type="InterPro" id="IPR050833">
    <property type="entry name" value="Poly_Biosynth_Transport"/>
</dbReference>
<reference evidence="7 8" key="1">
    <citation type="journal article" date="2011" name="J. Bacteriol.">
        <title>Genome sequence of the ethanol-producing Zymomonas mobilis subsp. pomaceae lectotype strain ATCC 29192.</title>
        <authorList>
            <person name="Kouvelis V.N."/>
            <person name="Davenport K.W."/>
            <person name="Brettin T.S."/>
            <person name="Bruce D."/>
            <person name="Detter C."/>
            <person name="Han C.S."/>
            <person name="Nolan M."/>
            <person name="Tapia R."/>
            <person name="Damoulaki A."/>
            <person name="Kyrpides N.C."/>
            <person name="Typas M.A."/>
            <person name="Pappas K.M."/>
        </authorList>
    </citation>
    <scope>NUCLEOTIDE SEQUENCE [LARGE SCALE GENOMIC DNA]</scope>
    <source>
        <strain evidence="8">ATCC 29192 / DSM 22645 / JCM 10191 / CCUG 17912 / NBRC 13757 / NCIMB 11200 / NRRL B-4491 / Barker I</strain>
    </source>
</reference>
<keyword evidence="5 6" id="KW-0472">Membrane</keyword>
<keyword evidence="3 6" id="KW-0812">Transmembrane</keyword>
<feature type="transmembrane region" description="Helical" evidence="6">
    <location>
        <begin position="375"/>
        <end position="397"/>
    </location>
</feature>
<feature type="transmembrane region" description="Helical" evidence="6">
    <location>
        <begin position="309"/>
        <end position="335"/>
    </location>
</feature>
<proteinExistence type="predicted"/>
<dbReference type="STRING" id="579138.Zymop_0941"/>
<feature type="transmembrane region" description="Helical" evidence="6">
    <location>
        <begin position="58"/>
        <end position="78"/>
    </location>
</feature>
<feature type="transmembrane region" description="Helical" evidence="6">
    <location>
        <begin position="30"/>
        <end position="52"/>
    </location>
</feature>
<accession>F8ESR5</accession>
<name>F8ESR5_ZYMMT</name>
<evidence type="ECO:0000313" key="8">
    <source>
        <dbReference type="Proteomes" id="UP000000491"/>
    </source>
</evidence>
<sequence length="516" mass="55567">MGYRTLISDKKEAAEAKDIAMLAKGGRTNVFGFLLRLAARIPFLFIAGRIYGADALGRFAYAVLVIEFVDQLATLGLTRGLAEQLARTKNNENYIVGDALLLSLITASLGAIILSLMPFLMFRDGSISFADHWLLPWIIIPLVWSDIALAALAFHGNIAASVKAQAIIEPWVLSIASVIFIWVAPHEGLILSYVCSALAALVASLSPLLRHYGWPTGWKPHLPTIFNLARRNIPLATADAIEWSSRRLDIVLLGLFFSSSVVGVYYVAQQVASLVQKLKTSFDPILGPVITRSLEAGDKQAVAHQVRQVGFWVIAAQTGITLALGITSHGVMGLVGPRFAGGDGALCFLLVAEVVAATAVISEAALIYIAPKTNMAISIAMLTLQAALSIPLMSVLHRHFGHRDLPHDLAAAAGPALALAISLGTGSLLKSWLLKRLLKAPVSPWKWALLPATLGTLCVGMIARQFPEWLELSLGVAMILISYSAIIWYLGFSPEDRLLFTRNKALSSPISDDNIA</sequence>
<organism evidence="7 8">
    <name type="scientific">Zymomonas mobilis subsp. pomaceae (strain ATCC 29192 / DSM 22645 / JCM 10191 / CCUG 17912 / NBRC 13757 / NCIMB 11200 / NRRL B-4491 / Barker I)</name>
    <dbReference type="NCBI Taxonomy" id="579138"/>
    <lineage>
        <taxon>Bacteria</taxon>
        <taxon>Pseudomonadati</taxon>
        <taxon>Pseudomonadota</taxon>
        <taxon>Alphaproteobacteria</taxon>
        <taxon>Sphingomonadales</taxon>
        <taxon>Zymomonadaceae</taxon>
        <taxon>Zymomonas</taxon>
    </lineage>
</organism>
<dbReference type="PANTHER" id="PTHR30250">
    <property type="entry name" value="PST FAMILY PREDICTED COLANIC ACID TRANSPORTER"/>
    <property type="match status" value="1"/>
</dbReference>
<evidence type="ECO:0000256" key="2">
    <source>
        <dbReference type="ARBA" id="ARBA00022475"/>
    </source>
</evidence>